<feature type="binding site" evidence="10">
    <location>
        <position position="171"/>
    </location>
    <ligand>
        <name>ITP</name>
        <dbReference type="ChEBI" id="CHEBI:61402"/>
    </ligand>
</feature>
<keyword evidence="2 10" id="KW-0963">Cytoplasm</keyword>
<keyword evidence="13" id="KW-1185">Reference proteome</keyword>
<protein>
    <recommendedName>
        <fullName evidence="10">Inosine triphosphate pyrophosphatase</fullName>
        <shortName evidence="10">ITPase</shortName>
        <shortName evidence="10">Inosine triphosphatase</shortName>
        <ecNumber evidence="10">3.6.1.66</ecNumber>
    </recommendedName>
    <alternativeName>
        <fullName evidence="10">Non-canonical purine NTP pyrophosphatase</fullName>
    </alternativeName>
    <alternativeName>
        <fullName evidence="10">Non-standard purine NTP pyrophosphatase</fullName>
    </alternativeName>
    <alternativeName>
        <fullName evidence="10">Nucleoside-triphosphate diphosphatase</fullName>
    </alternativeName>
    <alternativeName>
        <fullName evidence="10">Nucleoside-triphosphate pyrophosphatase</fullName>
        <shortName evidence="10">NTPase</shortName>
    </alternativeName>
    <alternativeName>
        <fullName evidence="10">XTP/dITP diphosphatase</fullName>
    </alternativeName>
</protein>
<dbReference type="GO" id="GO:0035870">
    <property type="term" value="F:dITP diphosphatase activity"/>
    <property type="evidence" value="ECO:0007669"/>
    <property type="project" value="UniProtKB-UniRule"/>
</dbReference>
<keyword evidence="5 10" id="KW-0378">Hydrolase</keyword>
<evidence type="ECO:0000256" key="2">
    <source>
        <dbReference type="ARBA" id="ARBA00022490"/>
    </source>
</evidence>
<dbReference type="GO" id="GO:0005634">
    <property type="term" value="C:nucleus"/>
    <property type="evidence" value="ECO:0007669"/>
    <property type="project" value="UniProtKB-SubCell"/>
</dbReference>
<keyword evidence="6 10" id="KW-0460">Magnesium</keyword>
<dbReference type="GO" id="GO:0000166">
    <property type="term" value="F:nucleotide binding"/>
    <property type="evidence" value="ECO:0007669"/>
    <property type="project" value="UniProtKB-KW"/>
</dbReference>
<dbReference type="GO" id="GO:0036220">
    <property type="term" value="F:ITP diphosphatase activity"/>
    <property type="evidence" value="ECO:0007669"/>
    <property type="project" value="UniProtKB-UniRule"/>
</dbReference>
<evidence type="ECO:0000313" key="12">
    <source>
        <dbReference type="EMBL" id="TID29148.1"/>
    </source>
</evidence>
<dbReference type="InterPro" id="IPR002637">
    <property type="entry name" value="RdgB/HAM1"/>
</dbReference>
<dbReference type="GO" id="GO:0036222">
    <property type="term" value="F:XTP diphosphatase activity"/>
    <property type="evidence" value="ECO:0007669"/>
    <property type="project" value="UniProtKB-UniRule"/>
</dbReference>
<evidence type="ECO:0000256" key="1">
    <source>
        <dbReference type="ARBA" id="ARBA00008023"/>
    </source>
</evidence>
<accession>A0A4T0X1W8</accession>
<comment type="subunit">
    <text evidence="10">Homodimer.</text>
</comment>
<comment type="subcellular location">
    <subcellularLocation>
        <location evidence="10">Cytoplasm</location>
    </subcellularLocation>
    <subcellularLocation>
        <location evidence="10">Nucleus</location>
    </subcellularLocation>
</comment>
<evidence type="ECO:0000256" key="11">
    <source>
        <dbReference type="RuleBase" id="RU003781"/>
    </source>
</evidence>
<proteinExistence type="inferred from homology"/>
<dbReference type="InterPro" id="IPR029001">
    <property type="entry name" value="ITPase-like_fam"/>
</dbReference>
<dbReference type="SUPFAM" id="SSF52972">
    <property type="entry name" value="ITPase-like"/>
    <property type="match status" value="1"/>
</dbReference>
<comment type="caution">
    <text evidence="12">The sequence shown here is derived from an EMBL/GenBank/DDBJ whole genome shotgun (WGS) entry which is preliminary data.</text>
</comment>
<dbReference type="Pfam" id="PF01725">
    <property type="entry name" value="Ham1p_like"/>
    <property type="match status" value="1"/>
</dbReference>
<gene>
    <name evidence="10" type="primary">HAM1</name>
    <name evidence="12" type="ORF">CANINC_002105</name>
</gene>
<dbReference type="PANTHER" id="PTHR11067:SF9">
    <property type="entry name" value="INOSINE TRIPHOSPHATE PYROPHOSPHATASE"/>
    <property type="match status" value="1"/>
</dbReference>
<evidence type="ECO:0000256" key="10">
    <source>
        <dbReference type="HAMAP-Rule" id="MF_03148"/>
    </source>
</evidence>
<feature type="binding site" evidence="10">
    <location>
        <begin position="148"/>
        <end position="151"/>
    </location>
    <ligand>
        <name>ITP</name>
        <dbReference type="ChEBI" id="CHEBI:61402"/>
    </ligand>
</feature>
<evidence type="ECO:0000256" key="9">
    <source>
        <dbReference type="ARBA" id="ARBA00023242"/>
    </source>
</evidence>
<dbReference type="OrthoDB" id="6288734at2759"/>
<comment type="similarity">
    <text evidence="1 10 11">Belongs to the HAM1 NTPase family.</text>
</comment>
<keyword evidence="8 10" id="KW-0464">Manganese</keyword>
<dbReference type="EMBL" id="SELW01000331">
    <property type="protein sequence ID" value="TID29148.1"/>
    <property type="molecule type" value="Genomic_DNA"/>
</dbReference>
<dbReference type="CDD" id="cd00515">
    <property type="entry name" value="HAM1"/>
    <property type="match status" value="1"/>
</dbReference>
<dbReference type="GO" id="GO:0009204">
    <property type="term" value="P:deoxyribonucleoside triphosphate catabolic process"/>
    <property type="evidence" value="ECO:0007669"/>
    <property type="project" value="UniProtKB-UniRule"/>
</dbReference>
<dbReference type="FunFam" id="3.90.950.10:FF:000009">
    <property type="entry name" value="Inosine triphosphate pyrophosphatase"/>
    <property type="match status" value="1"/>
</dbReference>
<dbReference type="InterPro" id="IPR027502">
    <property type="entry name" value="ITPase"/>
</dbReference>
<dbReference type="GO" id="GO:0009117">
    <property type="term" value="P:nucleotide metabolic process"/>
    <property type="evidence" value="ECO:0007669"/>
    <property type="project" value="UniProtKB-KW"/>
</dbReference>
<keyword evidence="9 10" id="KW-0539">Nucleus</keyword>
<dbReference type="GO" id="GO:0046872">
    <property type="term" value="F:metal ion binding"/>
    <property type="evidence" value="ECO:0007669"/>
    <property type="project" value="UniProtKB-KW"/>
</dbReference>
<evidence type="ECO:0000256" key="8">
    <source>
        <dbReference type="ARBA" id="ARBA00023211"/>
    </source>
</evidence>
<comment type="caution">
    <text evidence="10">Lacks conserved residue(s) required for the propagation of feature annotation.</text>
</comment>
<dbReference type="GO" id="GO:0005737">
    <property type="term" value="C:cytoplasm"/>
    <property type="evidence" value="ECO:0007669"/>
    <property type="project" value="UniProtKB-SubCell"/>
</dbReference>
<organism evidence="12 13">
    <name type="scientific">Pichia inconspicua</name>
    <dbReference type="NCBI Taxonomy" id="52247"/>
    <lineage>
        <taxon>Eukaryota</taxon>
        <taxon>Fungi</taxon>
        <taxon>Dikarya</taxon>
        <taxon>Ascomycota</taxon>
        <taxon>Saccharomycotina</taxon>
        <taxon>Pichiomycetes</taxon>
        <taxon>Pichiales</taxon>
        <taxon>Pichiaceae</taxon>
        <taxon>Pichia</taxon>
    </lineage>
</organism>
<comment type="catalytic activity">
    <reaction evidence="10">
        <text>XTP + H2O = XMP + diphosphate + H(+)</text>
        <dbReference type="Rhea" id="RHEA:28610"/>
        <dbReference type="ChEBI" id="CHEBI:15377"/>
        <dbReference type="ChEBI" id="CHEBI:15378"/>
        <dbReference type="ChEBI" id="CHEBI:33019"/>
        <dbReference type="ChEBI" id="CHEBI:57464"/>
        <dbReference type="ChEBI" id="CHEBI:61314"/>
        <dbReference type="EC" id="3.6.1.66"/>
    </reaction>
</comment>
<evidence type="ECO:0000256" key="5">
    <source>
        <dbReference type="ARBA" id="ARBA00022801"/>
    </source>
</evidence>
<sequence>MNTLTFVTGNANKLREVKAILCDGNEDAVIGNWNITNKAVDLDEIQGSVEEVTRHKAEQAAKLIGNAVLVEDTCLCFESLGGLPGPYIKWFVKNVGLDGINKMLDGFDNRKAYAITTFGFCSGPGCEVLLFQGITNGEIVSQKGNTGFGWDAIFQPDGFDRTYAEMAGIEKNRISQRSKALAKVKEFLEKV</sequence>
<feature type="binding site" evidence="10">
    <location>
        <position position="56"/>
    </location>
    <ligand>
        <name>ITP</name>
        <dbReference type="ChEBI" id="CHEBI:61402"/>
    </ligand>
</feature>
<feature type="binding site" evidence="10">
    <location>
        <begin position="8"/>
        <end position="13"/>
    </location>
    <ligand>
        <name>ITP</name>
        <dbReference type="ChEBI" id="CHEBI:61402"/>
    </ligand>
</feature>
<dbReference type="AlphaFoldDB" id="A0A4T0X1W8"/>
<comment type="function">
    <text evidence="10">Pyrophosphatase that hydrolyzes non-canonical purine nucleotides such as inosine triphosphate (ITP), deoxyinosine triphosphate (dITP) or xanthosine 5'-triphosphate (XTP) to their respective monophosphate derivatives. The enzyme does not distinguish between the deoxy- and ribose forms. Probably excludes non-canonical purines from RNA and DNA precursor pools, thus preventing their incorporation into RNA and DNA and avoiding chromosomal lesions.</text>
</comment>
<feature type="binding site" evidence="10">
    <location>
        <begin position="72"/>
        <end position="73"/>
    </location>
    <ligand>
        <name>ITP</name>
        <dbReference type="ChEBI" id="CHEBI:61402"/>
    </ligand>
</feature>
<comment type="cofactor">
    <cofactor evidence="10">
        <name>Mg(2+)</name>
        <dbReference type="ChEBI" id="CHEBI:18420"/>
    </cofactor>
    <cofactor evidence="10">
        <name>Mn(2+)</name>
        <dbReference type="ChEBI" id="CHEBI:29035"/>
    </cofactor>
    <text evidence="10">Binds 1 divalent metal cation per subunit; can use either Mg(2+) or Mn(2+).</text>
</comment>
<evidence type="ECO:0000256" key="7">
    <source>
        <dbReference type="ARBA" id="ARBA00023080"/>
    </source>
</evidence>
<comment type="catalytic activity">
    <reaction evidence="10">
        <text>ITP + H2O = IMP + diphosphate + H(+)</text>
        <dbReference type="Rhea" id="RHEA:29399"/>
        <dbReference type="ChEBI" id="CHEBI:15377"/>
        <dbReference type="ChEBI" id="CHEBI:15378"/>
        <dbReference type="ChEBI" id="CHEBI:33019"/>
        <dbReference type="ChEBI" id="CHEBI:58053"/>
        <dbReference type="ChEBI" id="CHEBI:61402"/>
        <dbReference type="EC" id="3.6.1.66"/>
    </reaction>
</comment>
<dbReference type="STRING" id="52247.A0A4T0X1W8"/>
<comment type="catalytic activity">
    <reaction evidence="10">
        <text>dITP + H2O = dIMP + diphosphate + H(+)</text>
        <dbReference type="Rhea" id="RHEA:28342"/>
        <dbReference type="ChEBI" id="CHEBI:15377"/>
        <dbReference type="ChEBI" id="CHEBI:15378"/>
        <dbReference type="ChEBI" id="CHEBI:33019"/>
        <dbReference type="ChEBI" id="CHEBI:61194"/>
        <dbReference type="ChEBI" id="CHEBI:61382"/>
        <dbReference type="EC" id="3.6.1.66"/>
    </reaction>
</comment>
<evidence type="ECO:0000313" key="13">
    <source>
        <dbReference type="Proteomes" id="UP000307173"/>
    </source>
</evidence>
<keyword evidence="4 10" id="KW-0547">Nucleotide-binding</keyword>
<reference evidence="12 13" key="1">
    <citation type="journal article" date="2019" name="Front. Genet.">
        <title>Whole-Genome Sequencing of the Opportunistic Yeast Pathogen Candida inconspicua Uncovers Its Hybrid Origin.</title>
        <authorList>
            <person name="Mixao V."/>
            <person name="Hansen A.P."/>
            <person name="Saus E."/>
            <person name="Boekhout T."/>
            <person name="Lass-Florl C."/>
            <person name="Gabaldon T."/>
        </authorList>
    </citation>
    <scope>NUCLEOTIDE SEQUENCE [LARGE SCALE GENOMIC DNA]</scope>
    <source>
        <strain evidence="12 13">CBS 180</strain>
    </source>
</reference>
<keyword evidence="7 10" id="KW-0546">Nucleotide metabolism</keyword>
<evidence type="ECO:0000256" key="6">
    <source>
        <dbReference type="ARBA" id="ARBA00022842"/>
    </source>
</evidence>
<evidence type="ECO:0000256" key="3">
    <source>
        <dbReference type="ARBA" id="ARBA00022723"/>
    </source>
</evidence>
<feature type="binding site" evidence="10">
    <location>
        <position position="44"/>
    </location>
    <ligand>
        <name>Mg(2+)</name>
        <dbReference type="ChEBI" id="CHEBI:18420"/>
    </ligand>
</feature>
<dbReference type="PANTHER" id="PTHR11067">
    <property type="entry name" value="INOSINE TRIPHOSPHATE PYROPHOSPHATASE/HAM1 PROTEIN"/>
    <property type="match status" value="1"/>
</dbReference>
<dbReference type="NCBIfam" id="TIGR00042">
    <property type="entry name" value="RdgB/HAM1 family non-canonical purine NTP pyrophosphatase"/>
    <property type="match status" value="1"/>
</dbReference>
<evidence type="ECO:0000256" key="4">
    <source>
        <dbReference type="ARBA" id="ARBA00022741"/>
    </source>
</evidence>
<dbReference type="Proteomes" id="UP000307173">
    <property type="component" value="Unassembled WGS sequence"/>
</dbReference>
<dbReference type="HAMAP" id="MF_03148">
    <property type="entry name" value="HAM1_NTPase"/>
    <property type="match status" value="1"/>
</dbReference>
<name>A0A4T0X1W8_9ASCO</name>
<dbReference type="Gene3D" id="3.90.950.10">
    <property type="match status" value="1"/>
</dbReference>
<dbReference type="EC" id="3.6.1.66" evidence="10"/>
<feature type="binding site" evidence="10">
    <location>
        <position position="72"/>
    </location>
    <ligand>
        <name>Mg(2+)</name>
        <dbReference type="ChEBI" id="CHEBI:18420"/>
    </ligand>
</feature>
<keyword evidence="3 10" id="KW-0479">Metal-binding</keyword>